<evidence type="ECO:0000313" key="7">
    <source>
        <dbReference type="Proteomes" id="UP001055172"/>
    </source>
</evidence>
<evidence type="ECO:0000256" key="5">
    <source>
        <dbReference type="SAM" id="MobiDB-lite"/>
    </source>
</evidence>
<feature type="region of interest" description="Disordered" evidence="5">
    <location>
        <begin position="47"/>
        <end position="66"/>
    </location>
</feature>
<comment type="subcellular location">
    <subcellularLocation>
        <location evidence="1">Nucleus</location>
    </subcellularLocation>
</comment>
<dbReference type="EMBL" id="BPPX01000064">
    <property type="protein sequence ID" value="GJC90957.1"/>
    <property type="molecule type" value="Genomic_DNA"/>
</dbReference>
<evidence type="ECO:0000256" key="4">
    <source>
        <dbReference type="ARBA" id="ARBA00023242"/>
    </source>
</evidence>
<feature type="region of interest" description="Disordered" evidence="5">
    <location>
        <begin position="589"/>
        <end position="609"/>
    </location>
</feature>
<evidence type="ECO:0000256" key="1">
    <source>
        <dbReference type="ARBA" id="ARBA00004123"/>
    </source>
</evidence>
<sequence length="1689" mass="189413">MAEVTILDALQLFHRDLAAVRNGRPEGVESLDNPEIQALFERELEKTWQRPQRDEKSRQAVKSGQSTACKHVDRTWTLTQRDAPGKLVIDEEEYALNEEFQQIVLNLADEAEINEIEATRCLLDAKDDPASLGRSLLECGLIRVHQQRKYTLDIVRLMMEIDALDEDDVDPEILNVVQMCLSATVFQNLPGETASSQTRLLPRCMLAMQDVRAWLQKIADKMTAAAVLINGRGGQVPEEMETIEFSRVSLYQQHEILAVILCRTIEKREAEIGDFKAFLQHLRNADKYDVLLAHLFPALGAYITLYGSTEGISNLSMARELNPIICPQNDESPWRLVYLQAAVKAWWLAEYSGWYLDDSLLGGLEGVDLDQEDRQRSKQFLEALKDGAFDFILSIAADVKTPEWVDPSRITMRNWLQRKAPPLISDSIVFAEYFQALLMNQLEVFVDAFISNLPDVLRKLRVEEDEQRQLSQTHEQDLDLERFLVVIAYAYEGRPDAAMNFWSDPDSNLAGFMHWASRRASTPLVSSFCEMLQAISGNDECATAAHDFLLDEGHHASGKMRRSQSLTWHQIFRELVFFSNKIREKATTPQISSAYRPGRPSSDQAEAEPESTMMLQSYLRLITKLASESETARQFLLKEPSFNLVEMLFQLASSPVPADLRAGTFMALRALISRKTQEEANIMWQCLEAWMNGAYIVTSSQHRSPQSSPVVSMDTVSDDICHGFDEPHAFIQLLIALITPPEDSSSLNDSLPFPENLGSANRMPGIEIYVDTVLGKVFANKANEVNDINQLRMLRLSCLEFAATCLTTFNENLIVIANETNIPIDSAMAATDLATYVKLHPFARVMEWMFNDKVIAALAQTIHQDAVDVGNAPPDSPVILGILRAVEVISKVLDLQATFLDLVRPLIKMQSNHRRPPVANAAYASFEDGLVGHLSLVVDLGNYCGLGHPEVTLSCLRLLQKMTASFKITSAWSSTPGRKSHRNKAIVALEANGEHETIARSLAAELMTPLDWGREAESPGYLTKTYILDFLSSCLAANPNKPTIAHLLLGFHCGVDSLSVEPNGTFAARTSVFHNMLRLLLDTPFGDAQGMRHWLVSLKSKCMHILRVLWTSPLSAPFVIDELRDNDVLFHFLLREVVIQPQLPWESQDINAPDFPLTEGAPTFIEFLALRSMSLEYIAMELCSISQSRMPSLKRRIFEALNGQIVGENNEPMPIPTVFDLYDFSLPEGIWDESLPALQFYKDLDLSTCLEEDDHGNAIYNIDRAREILLLKRSERRHDGVVLTAQDFATLEREETLIINYLIFTNRQRRIASQGLGVLKTWTSLLLVMVASNEFKGTTEASFYLQALQAILPGLEASAFERPEEAMELAKLARVLLFKLDLSSKPSLDRESQAIGSLVSDKLYQLFQVCLQAIGKWTGSSELRSIYYSICYRYLTGMVDQGLLVAGRQKTLKTIQMYGERLINVICDDAYSSDAACQTAAFVLLNVLVNLGRQEDDPHIVETLNRLNFIGILVDSLRTVLHDWAEVVHTGNTAQETYVAAKFALLLQLAQTKPGAKYILHANLFRSIEASGLFAADPELQIDPSNPKALEKHYELLAKVTQVVSAAIVSRGSSNVLQGRRFLTEHRMLVTHTLKRSAGIGTVEGEGVLEERIEELAEGFMVLIAATGFLEFENEVMPEPKRQGPVLFT</sequence>
<proteinExistence type="inferred from homology"/>
<comment type="caution">
    <text evidence="6">The sequence shown here is derived from an EMBL/GenBank/DDBJ whole genome shotgun (WGS) entry which is preliminary data.</text>
</comment>
<organism evidence="6 7">
    <name type="scientific">Colletotrichum liriopes</name>
    <dbReference type="NCBI Taxonomy" id="708192"/>
    <lineage>
        <taxon>Eukaryota</taxon>
        <taxon>Fungi</taxon>
        <taxon>Dikarya</taxon>
        <taxon>Ascomycota</taxon>
        <taxon>Pezizomycotina</taxon>
        <taxon>Sordariomycetes</taxon>
        <taxon>Hypocreomycetidae</taxon>
        <taxon>Glomerellales</taxon>
        <taxon>Glomerellaceae</taxon>
        <taxon>Colletotrichum</taxon>
        <taxon>Colletotrichum spaethianum species complex</taxon>
    </lineage>
</organism>
<evidence type="ECO:0000256" key="2">
    <source>
        <dbReference type="ARBA" id="ARBA00005892"/>
    </source>
</evidence>
<comment type="similarity">
    <text evidence="2">Belongs to the NUP186/NUP192/NUP205 family.</text>
</comment>
<dbReference type="InterPro" id="IPR021827">
    <property type="entry name" value="Nup186/Nup192/Nup205"/>
</dbReference>
<dbReference type="PANTHER" id="PTHR31344">
    <property type="entry name" value="NUCLEAR PORE COMPLEX PROTEIN NUP205"/>
    <property type="match status" value="1"/>
</dbReference>
<dbReference type="GO" id="GO:0017056">
    <property type="term" value="F:structural constituent of nuclear pore"/>
    <property type="evidence" value="ECO:0007669"/>
    <property type="project" value="TreeGrafter"/>
</dbReference>
<accession>A0AA37LZV9</accession>
<dbReference type="PANTHER" id="PTHR31344:SF0">
    <property type="entry name" value="NUCLEAR PORE COMPLEX PROTEIN NUP205"/>
    <property type="match status" value="1"/>
</dbReference>
<name>A0AA37LZV9_9PEZI</name>
<feature type="compositionally biased region" description="Basic and acidic residues" evidence="5">
    <location>
        <begin position="47"/>
        <end position="58"/>
    </location>
</feature>
<keyword evidence="3" id="KW-0813">Transport</keyword>
<evidence type="ECO:0000256" key="3">
    <source>
        <dbReference type="ARBA" id="ARBA00022448"/>
    </source>
</evidence>
<evidence type="ECO:0000313" key="6">
    <source>
        <dbReference type="EMBL" id="GJC90957.1"/>
    </source>
</evidence>
<protein>
    <submittedName>
        <fullName evidence="6">Nucleoporin NUP192</fullName>
    </submittedName>
</protein>
<dbReference type="Pfam" id="PF11894">
    <property type="entry name" value="Nup192"/>
    <property type="match status" value="1"/>
</dbReference>
<dbReference type="GO" id="GO:0006999">
    <property type="term" value="P:nuclear pore organization"/>
    <property type="evidence" value="ECO:0007669"/>
    <property type="project" value="TreeGrafter"/>
</dbReference>
<keyword evidence="7" id="KW-1185">Reference proteome</keyword>
<keyword evidence="4" id="KW-0539">Nucleus</keyword>
<gene>
    <name evidence="6" type="ORF">ColLi_13795</name>
</gene>
<dbReference type="GO" id="GO:0044611">
    <property type="term" value="C:nuclear pore inner ring"/>
    <property type="evidence" value="ECO:0007669"/>
    <property type="project" value="TreeGrafter"/>
</dbReference>
<dbReference type="Proteomes" id="UP001055172">
    <property type="component" value="Unassembled WGS sequence"/>
</dbReference>
<reference evidence="6 7" key="1">
    <citation type="submission" date="2021-07" db="EMBL/GenBank/DDBJ databases">
        <title>Genome data of Colletotrichum spaethianum.</title>
        <authorList>
            <person name="Utami Y.D."/>
            <person name="Hiruma K."/>
        </authorList>
    </citation>
    <scope>NUCLEOTIDE SEQUENCE [LARGE SCALE GENOMIC DNA]</scope>
    <source>
        <strain evidence="6 7">MAFF 242679</strain>
    </source>
</reference>